<sequence>VAAIALLRDIIQIDGVLSIQSKGNVFLSTLMTECDELQNLRVIAQWDETQTVPDTISLQEVLEGGYLV</sequence>
<protein>
    <submittedName>
        <fullName evidence="1">Redox-regulated molecular chaperone Hsp33</fullName>
    </submittedName>
</protein>
<proteinExistence type="predicted"/>
<reference evidence="1 2" key="1">
    <citation type="submission" date="2024-02" db="EMBL/GenBank/DDBJ databases">
        <title>Bacteria isolated from the canopy kelp, Nereocystis luetkeana.</title>
        <authorList>
            <person name="Pfister C.A."/>
            <person name="Younker I.T."/>
            <person name="Light S.H."/>
        </authorList>
    </citation>
    <scope>NUCLEOTIDE SEQUENCE [LARGE SCALE GENOMIC DNA]</scope>
    <source>
        <strain evidence="1 2">TI.4.07</strain>
    </source>
</reference>
<accession>A0ABU9GC26</accession>
<gene>
    <name evidence="1" type="ORF">V6242_18725</name>
</gene>
<organism evidence="1 2">
    <name type="scientific">Marinomonas arenicola</name>
    <dbReference type="NCBI Taxonomy" id="569601"/>
    <lineage>
        <taxon>Bacteria</taxon>
        <taxon>Pseudomonadati</taxon>
        <taxon>Pseudomonadota</taxon>
        <taxon>Gammaproteobacteria</taxon>
        <taxon>Oceanospirillales</taxon>
        <taxon>Oceanospirillaceae</taxon>
        <taxon>Marinomonas</taxon>
    </lineage>
</organism>
<keyword evidence="2" id="KW-1185">Reference proteome</keyword>
<dbReference type="Proteomes" id="UP001379949">
    <property type="component" value="Unassembled WGS sequence"/>
</dbReference>
<feature type="non-terminal residue" evidence="1">
    <location>
        <position position="68"/>
    </location>
</feature>
<feature type="non-terminal residue" evidence="1">
    <location>
        <position position="1"/>
    </location>
</feature>
<name>A0ABU9GC26_9GAMM</name>
<evidence type="ECO:0000313" key="2">
    <source>
        <dbReference type="Proteomes" id="UP001379949"/>
    </source>
</evidence>
<evidence type="ECO:0000313" key="1">
    <source>
        <dbReference type="EMBL" id="MEL0615164.1"/>
    </source>
</evidence>
<dbReference type="SUPFAM" id="SSF64397">
    <property type="entry name" value="Hsp33 domain"/>
    <property type="match status" value="1"/>
</dbReference>
<dbReference type="EMBL" id="JBAKAR010000401">
    <property type="protein sequence ID" value="MEL0615164.1"/>
    <property type="molecule type" value="Genomic_DNA"/>
</dbReference>
<dbReference type="InterPro" id="IPR016153">
    <property type="entry name" value="Heat_shock_Hsp33_N"/>
</dbReference>
<dbReference type="Gene3D" id="3.55.30.10">
    <property type="entry name" value="Hsp33 domain"/>
    <property type="match status" value="1"/>
</dbReference>
<comment type="caution">
    <text evidence="1">The sequence shown here is derived from an EMBL/GenBank/DDBJ whole genome shotgun (WGS) entry which is preliminary data.</text>
</comment>